<dbReference type="Pfam" id="PF25973">
    <property type="entry name" value="BSH_CzcB"/>
    <property type="match status" value="1"/>
</dbReference>
<dbReference type="FunFam" id="2.40.30.170:FF:000010">
    <property type="entry name" value="Efflux RND transporter periplasmic adaptor subunit"/>
    <property type="match status" value="1"/>
</dbReference>
<dbReference type="Pfam" id="PF25954">
    <property type="entry name" value="Beta-barrel_RND_2"/>
    <property type="match status" value="1"/>
</dbReference>
<evidence type="ECO:0000259" key="4">
    <source>
        <dbReference type="Pfam" id="PF25973"/>
    </source>
</evidence>
<dbReference type="Proteomes" id="UP000034982">
    <property type="component" value="Unassembled WGS sequence"/>
</dbReference>
<dbReference type="InterPro" id="IPR058792">
    <property type="entry name" value="Beta-barrel_RND_2"/>
</dbReference>
<evidence type="ECO:0000259" key="3">
    <source>
        <dbReference type="Pfam" id="PF25954"/>
    </source>
</evidence>
<dbReference type="Gene3D" id="2.40.420.20">
    <property type="match status" value="1"/>
</dbReference>
<comment type="similarity">
    <text evidence="1">Belongs to the membrane fusion protein (MFP) (TC 8.A.1) family.</text>
</comment>
<dbReference type="SUPFAM" id="SSF111369">
    <property type="entry name" value="HlyD-like secretion proteins"/>
    <property type="match status" value="1"/>
</dbReference>
<dbReference type="AlphaFoldDB" id="W2CH59"/>
<dbReference type="GO" id="GO:1990281">
    <property type="term" value="C:efflux pump complex"/>
    <property type="evidence" value="ECO:0007669"/>
    <property type="project" value="TreeGrafter"/>
</dbReference>
<dbReference type="GO" id="GO:0015562">
    <property type="term" value="F:efflux transmembrane transporter activity"/>
    <property type="evidence" value="ECO:0007669"/>
    <property type="project" value="TreeGrafter"/>
</dbReference>
<protein>
    <submittedName>
        <fullName evidence="6">RND transporter MFP subunit</fullName>
    </submittedName>
</protein>
<comment type="caution">
    <text evidence="6">The sequence shown here is derived from an EMBL/GenBank/DDBJ whole genome shotgun (WGS) entry which is preliminary data.</text>
</comment>
<evidence type="ECO:0000313" key="6">
    <source>
        <dbReference type="EMBL" id="ETK06368.1"/>
    </source>
</evidence>
<name>W2CH59_9BACT</name>
<feature type="signal peptide" evidence="2">
    <location>
        <begin position="1"/>
        <end position="23"/>
    </location>
</feature>
<feature type="domain" description="YknX-like C-terminal permuted SH3-like" evidence="5">
    <location>
        <begin position="270"/>
        <end position="341"/>
    </location>
</feature>
<dbReference type="PATRIC" id="fig|1411022.3.peg.1664"/>
<evidence type="ECO:0000259" key="5">
    <source>
        <dbReference type="Pfam" id="PF25989"/>
    </source>
</evidence>
<dbReference type="NCBIfam" id="TIGR01730">
    <property type="entry name" value="RND_mfp"/>
    <property type="match status" value="1"/>
</dbReference>
<dbReference type="Gene3D" id="2.40.30.170">
    <property type="match status" value="1"/>
</dbReference>
<organism evidence="6 7">
    <name type="scientific">Tannerella sp. oral taxon BU063 isolate Cell 1/3</name>
    <dbReference type="NCBI Taxonomy" id="1411022"/>
    <lineage>
        <taxon>Bacteria</taxon>
        <taxon>Pseudomonadati</taxon>
        <taxon>Bacteroidota</taxon>
        <taxon>Bacteroidia</taxon>
        <taxon>Bacteroidales</taxon>
        <taxon>Tannerellaceae</taxon>
        <taxon>Tannerella</taxon>
    </lineage>
</organism>
<feature type="domain" description="CzcB-like barrel-sandwich hybrid" evidence="4">
    <location>
        <begin position="66"/>
        <end position="184"/>
    </location>
</feature>
<reference evidence="6 7" key="1">
    <citation type="submission" date="2013-11" db="EMBL/GenBank/DDBJ databases">
        <title>Single cell genomics of uncultured Tannerella BU063 (oral taxon 286).</title>
        <authorList>
            <person name="Beall C.J."/>
            <person name="Campbell A.G."/>
            <person name="Griffen A.L."/>
            <person name="Podar M."/>
            <person name="Leys E.J."/>
        </authorList>
    </citation>
    <scope>NUCLEOTIDE SEQUENCE [LARGE SCALE GENOMIC DNA]</scope>
    <source>
        <strain evidence="6">Cell 1/3</strain>
    </source>
</reference>
<feature type="chain" id="PRO_5004812780" evidence="2">
    <location>
        <begin position="24"/>
        <end position="344"/>
    </location>
</feature>
<evidence type="ECO:0000256" key="1">
    <source>
        <dbReference type="ARBA" id="ARBA00009477"/>
    </source>
</evidence>
<dbReference type="Gene3D" id="2.40.50.100">
    <property type="match status" value="1"/>
</dbReference>
<accession>W2CH59</accession>
<feature type="domain" description="CusB-like beta-barrel" evidence="3">
    <location>
        <begin position="191"/>
        <end position="263"/>
    </location>
</feature>
<sequence length="344" mass="37861">MKREIIIRSAVALLLAAAIVACSGGGKQAEETEQEALPKVKLGAAVREEVEQVETYTATVEAQVTNNIAPSMPVRIERINVEVGDRVSRGQALVQMDAASLRQQQLQMENLRADFRRIDELYKVGGVSRSQWEASKTSLDVSETAYRNLQRNTTLTSPISGVVTARNYDNGDMYNGAQPVLTVAQIQPVKLVINVSESQFTRITKGTKAEVELDVYPGETFEGTINLIHPTVNATTRTFAAEVRLPNADQRVRPGMFGRVKLNLGKTERIVVPDKAIIKQAGSGERYVYVCRDGRVLRRTVELGRRLGDRYELLSGLDGEADVVVDGQYQSAVKDSAQVEVVKN</sequence>
<dbReference type="InterPro" id="IPR006143">
    <property type="entry name" value="RND_pump_MFP"/>
</dbReference>
<dbReference type="InterPro" id="IPR058647">
    <property type="entry name" value="BSH_CzcB-like"/>
</dbReference>
<dbReference type="Gene3D" id="1.10.287.470">
    <property type="entry name" value="Helix hairpin bin"/>
    <property type="match status" value="1"/>
</dbReference>
<dbReference type="PANTHER" id="PTHR30469">
    <property type="entry name" value="MULTIDRUG RESISTANCE PROTEIN MDTA"/>
    <property type="match status" value="1"/>
</dbReference>
<dbReference type="InterPro" id="IPR058637">
    <property type="entry name" value="YknX-like_C"/>
</dbReference>
<keyword evidence="2" id="KW-0732">Signal</keyword>
<dbReference type="EMBL" id="AYYE01001193">
    <property type="protein sequence ID" value="ETK06368.1"/>
    <property type="molecule type" value="Genomic_DNA"/>
</dbReference>
<dbReference type="Pfam" id="PF25989">
    <property type="entry name" value="YknX_C"/>
    <property type="match status" value="1"/>
</dbReference>
<evidence type="ECO:0000256" key="2">
    <source>
        <dbReference type="SAM" id="SignalP"/>
    </source>
</evidence>
<proteinExistence type="inferred from homology"/>
<evidence type="ECO:0000313" key="7">
    <source>
        <dbReference type="Proteomes" id="UP000034982"/>
    </source>
</evidence>
<dbReference type="PROSITE" id="PS51257">
    <property type="entry name" value="PROKAR_LIPOPROTEIN"/>
    <property type="match status" value="1"/>
</dbReference>
<gene>
    <name evidence="6" type="ORF">T230_13040</name>
</gene>